<dbReference type="PANTHER" id="PTHR19134:SF531">
    <property type="entry name" value="TYROSINE-PROTEIN PHOSPHATASE LAR"/>
    <property type="match status" value="1"/>
</dbReference>
<dbReference type="InParanoid" id="A0A1X7SXS5"/>
<proteinExistence type="predicted"/>
<dbReference type="OrthoDB" id="6274266at2759"/>
<evidence type="ECO:0000256" key="2">
    <source>
        <dbReference type="SAM" id="MobiDB-lite"/>
    </source>
</evidence>
<sequence>MEEDIDFIKANQGNISEDPYDLQEKPVRIEKKKKQLTAPDSGLQSIDTSFAIVTSQLKKEKETNKRLEEKLKKLKEKHCIQHMSLLTNTGSALSRIRRGMRMEIEELILFLTANKSDLQDQNAALAENKREMEHLQDQISSTSVQLLMKREESEAMKANINKGKQVLSNQVKLFSEKEEKDAMRAAMNEIFSKKGRGETELPDGETELPDGETELPDGYISIDDFPAHIANMHADDDYLFSVEYPTVEPQHHPTRDAARHPDNARKKNRYTNILAYDHSRVKLTEDPNVPGSDYINANYID</sequence>
<dbReference type="EnsemblMetazoa" id="Aqu2.1.06969_001">
    <property type="protein sequence ID" value="Aqu2.1.06969_001"/>
    <property type="gene ID" value="Aqu2.1.06969"/>
</dbReference>
<evidence type="ECO:0000259" key="3">
    <source>
        <dbReference type="PROSITE" id="PS50055"/>
    </source>
</evidence>
<dbReference type="SUPFAM" id="SSF52799">
    <property type="entry name" value="(Phosphotyrosine protein) phosphatases II"/>
    <property type="match status" value="1"/>
</dbReference>
<feature type="region of interest" description="Disordered" evidence="2">
    <location>
        <begin position="1"/>
        <end position="20"/>
    </location>
</feature>
<evidence type="ECO:0000313" key="4">
    <source>
        <dbReference type="EnsemblMetazoa" id="Aqu2.1.06969_001"/>
    </source>
</evidence>
<dbReference type="Pfam" id="PF00102">
    <property type="entry name" value="Y_phosphatase"/>
    <property type="match status" value="1"/>
</dbReference>
<dbReference type="AlphaFoldDB" id="A0A1X7SXS5"/>
<feature type="coiled-coil region" evidence="1">
    <location>
        <begin position="50"/>
        <end position="77"/>
    </location>
</feature>
<protein>
    <recommendedName>
        <fullName evidence="3">Tyrosine-protein phosphatase domain-containing protein</fullName>
    </recommendedName>
</protein>
<dbReference type="InterPro" id="IPR050348">
    <property type="entry name" value="Protein-Tyr_Phosphatase"/>
</dbReference>
<organism evidence="4">
    <name type="scientific">Amphimedon queenslandica</name>
    <name type="common">Sponge</name>
    <dbReference type="NCBI Taxonomy" id="400682"/>
    <lineage>
        <taxon>Eukaryota</taxon>
        <taxon>Metazoa</taxon>
        <taxon>Porifera</taxon>
        <taxon>Demospongiae</taxon>
        <taxon>Heteroscleromorpha</taxon>
        <taxon>Haplosclerida</taxon>
        <taxon>Niphatidae</taxon>
        <taxon>Amphimedon</taxon>
    </lineage>
</organism>
<evidence type="ECO:0000256" key="1">
    <source>
        <dbReference type="SAM" id="Coils"/>
    </source>
</evidence>
<keyword evidence="1" id="KW-0175">Coiled coil</keyword>
<dbReference type="InterPro" id="IPR000242">
    <property type="entry name" value="PTP_cat"/>
</dbReference>
<reference evidence="4" key="1">
    <citation type="submission" date="2017-05" db="UniProtKB">
        <authorList>
            <consortium name="EnsemblMetazoa"/>
        </authorList>
    </citation>
    <scope>IDENTIFICATION</scope>
</reference>
<dbReference type="Gene3D" id="3.90.190.10">
    <property type="entry name" value="Protein tyrosine phosphatase superfamily"/>
    <property type="match status" value="1"/>
</dbReference>
<dbReference type="PANTHER" id="PTHR19134">
    <property type="entry name" value="RECEPTOR-TYPE TYROSINE-PROTEIN PHOSPHATASE"/>
    <property type="match status" value="1"/>
</dbReference>
<name>A0A1X7SXS5_AMPQE</name>
<accession>A0A1X7SXS5</accession>
<dbReference type="PROSITE" id="PS50055">
    <property type="entry name" value="TYR_PHOSPHATASE_PTP"/>
    <property type="match status" value="1"/>
</dbReference>
<feature type="domain" description="Tyrosine-protein phosphatase" evidence="3">
    <location>
        <begin position="265"/>
        <end position="301"/>
    </location>
</feature>
<dbReference type="InterPro" id="IPR029021">
    <property type="entry name" value="Prot-tyrosine_phosphatase-like"/>
</dbReference>
<feature type="coiled-coil region" evidence="1">
    <location>
        <begin position="108"/>
        <end position="145"/>
    </location>
</feature>
<dbReference type="GO" id="GO:0004725">
    <property type="term" value="F:protein tyrosine phosphatase activity"/>
    <property type="evidence" value="ECO:0007669"/>
    <property type="project" value="InterPro"/>
</dbReference>
<dbReference type="STRING" id="400682.A0A1X7SXS5"/>
<dbReference type="eggNOG" id="KOG4228">
    <property type="taxonomic scope" value="Eukaryota"/>
</dbReference>